<proteinExistence type="predicted"/>
<accession>A0AAN8N6Q9</accession>
<reference evidence="4 5" key="1">
    <citation type="submission" date="2019-10" db="EMBL/GenBank/DDBJ databases">
        <authorList>
            <person name="Palmer J.M."/>
        </authorList>
    </citation>
    <scope>NUCLEOTIDE SEQUENCE [LARGE SCALE GENOMIC DNA]</scope>
    <source>
        <strain evidence="4 5">TWF506</strain>
    </source>
</reference>
<dbReference type="PROSITE" id="PS50048">
    <property type="entry name" value="ZN2_CY6_FUNGAL_2"/>
    <property type="match status" value="1"/>
</dbReference>
<organism evidence="4 5">
    <name type="scientific">Arthrobotrys conoides</name>
    <dbReference type="NCBI Taxonomy" id="74498"/>
    <lineage>
        <taxon>Eukaryota</taxon>
        <taxon>Fungi</taxon>
        <taxon>Dikarya</taxon>
        <taxon>Ascomycota</taxon>
        <taxon>Pezizomycotina</taxon>
        <taxon>Orbiliomycetes</taxon>
        <taxon>Orbiliales</taxon>
        <taxon>Orbiliaceae</taxon>
        <taxon>Arthrobotrys</taxon>
    </lineage>
</organism>
<evidence type="ECO:0000256" key="1">
    <source>
        <dbReference type="ARBA" id="ARBA00023242"/>
    </source>
</evidence>
<feature type="compositionally biased region" description="Basic residues" evidence="2">
    <location>
        <begin position="79"/>
        <end position="89"/>
    </location>
</feature>
<dbReference type="AlphaFoldDB" id="A0AAN8N6Q9"/>
<evidence type="ECO:0000259" key="3">
    <source>
        <dbReference type="PROSITE" id="PS50048"/>
    </source>
</evidence>
<gene>
    <name evidence="4" type="ORF">TWF506_004470</name>
</gene>
<comment type="caution">
    <text evidence="4">The sequence shown here is derived from an EMBL/GenBank/DDBJ whole genome shotgun (WGS) entry which is preliminary data.</text>
</comment>
<evidence type="ECO:0000256" key="2">
    <source>
        <dbReference type="SAM" id="MobiDB-lite"/>
    </source>
</evidence>
<feature type="compositionally biased region" description="Gly residues" evidence="2">
    <location>
        <begin position="90"/>
        <end position="101"/>
    </location>
</feature>
<dbReference type="GO" id="GO:0000981">
    <property type="term" value="F:DNA-binding transcription factor activity, RNA polymerase II-specific"/>
    <property type="evidence" value="ECO:0007669"/>
    <property type="project" value="InterPro"/>
</dbReference>
<feature type="region of interest" description="Disordered" evidence="2">
    <location>
        <begin position="79"/>
        <end position="121"/>
    </location>
</feature>
<evidence type="ECO:0000313" key="4">
    <source>
        <dbReference type="EMBL" id="KAK6498231.1"/>
    </source>
</evidence>
<dbReference type="GO" id="GO:0008270">
    <property type="term" value="F:zinc ion binding"/>
    <property type="evidence" value="ECO:0007669"/>
    <property type="project" value="InterPro"/>
</dbReference>
<keyword evidence="5" id="KW-1185">Reference proteome</keyword>
<dbReference type="Proteomes" id="UP001307849">
    <property type="component" value="Unassembled WGS sequence"/>
</dbReference>
<dbReference type="InterPro" id="IPR001138">
    <property type="entry name" value="Zn2Cys6_DnaBD"/>
</dbReference>
<name>A0AAN8N6Q9_9PEZI</name>
<dbReference type="EMBL" id="JAVHJM010000014">
    <property type="protein sequence ID" value="KAK6498231.1"/>
    <property type="molecule type" value="Genomic_DNA"/>
</dbReference>
<feature type="domain" description="Zn(2)-C6 fungal-type" evidence="3">
    <location>
        <begin position="44"/>
        <end position="77"/>
    </location>
</feature>
<evidence type="ECO:0000313" key="5">
    <source>
        <dbReference type="Proteomes" id="UP001307849"/>
    </source>
</evidence>
<protein>
    <recommendedName>
        <fullName evidence="3">Zn(2)-C6 fungal-type domain-containing protein</fullName>
    </recommendedName>
</protein>
<sequence length="184" mass="20806">MKFPCVRDLYDPAACDRCKRFKYTCTLSEPTGAERQGRVLDFYKCSQCRDARQKCRQSQDDPDRCERCVAKNLPCSARTSKKHMPRKKGSSGGGSSGGSQGGDFTEGDSNSPDYDPLDEDEAGYEDYSYQASSSVNQHYGGYGQEYNQYSQFTGYGHQENYHQPSYGQQNCHHYGQPQYGYNGY</sequence>
<keyword evidence="1" id="KW-0539">Nucleus</keyword>